<sequence>MFFLQKIRLFDKRNRSRSNTCRRNTKQSGVGSGKFKSSRTEKTHPPCHNIRKCRLQIPLARPDATIGKIYRKINLLQNKKIFISSFINVDTRFANNYHLLLIIVVIYLCST</sequence>
<name>A0A5P3MQX1_NEIAN</name>
<evidence type="ECO:0000256" key="1">
    <source>
        <dbReference type="SAM" id="MobiDB-lite"/>
    </source>
</evidence>
<protein>
    <submittedName>
        <fullName evidence="2">Uncharacterized protein</fullName>
    </submittedName>
</protein>
<feature type="region of interest" description="Disordered" evidence="1">
    <location>
        <begin position="14"/>
        <end position="46"/>
    </location>
</feature>
<dbReference type="Proteomes" id="UP000325536">
    <property type="component" value="Chromosome"/>
</dbReference>
<gene>
    <name evidence="2" type="ORF">D0T90_02200</name>
</gene>
<organism evidence="2 3">
    <name type="scientific">Neisseria animalis</name>
    <dbReference type="NCBI Taxonomy" id="492"/>
    <lineage>
        <taxon>Bacteria</taxon>
        <taxon>Pseudomonadati</taxon>
        <taxon>Pseudomonadota</taxon>
        <taxon>Betaproteobacteria</taxon>
        <taxon>Neisseriales</taxon>
        <taxon>Neisseriaceae</taxon>
        <taxon>Neisseria</taxon>
    </lineage>
</organism>
<proteinExistence type="predicted"/>
<accession>A0A5P3MQX1</accession>
<dbReference type="AlphaFoldDB" id="A0A5P3MQX1"/>
<reference evidence="2 3" key="1">
    <citation type="submission" date="2018-08" db="EMBL/GenBank/DDBJ databases">
        <title>Neisseria animalis ATCC 49930 complete genome.</title>
        <authorList>
            <person name="Veseli I.A."/>
            <person name="Mascarenhas dos Santos A.C."/>
            <person name="Buttler R."/>
            <person name="Pombert J.-F."/>
        </authorList>
    </citation>
    <scope>NUCLEOTIDE SEQUENCE [LARGE SCALE GENOMIC DNA]</scope>
    <source>
        <strain evidence="2 3">ATCC 49930</strain>
    </source>
</reference>
<evidence type="ECO:0000313" key="3">
    <source>
        <dbReference type="Proteomes" id="UP000325536"/>
    </source>
</evidence>
<evidence type="ECO:0000313" key="2">
    <source>
        <dbReference type="EMBL" id="QEY23455.1"/>
    </source>
</evidence>
<keyword evidence="3" id="KW-1185">Reference proteome</keyword>
<dbReference type="RefSeq" id="WP_123794623.1">
    <property type="nucleotide sequence ID" value="NZ_CP031699.1"/>
</dbReference>
<dbReference type="EMBL" id="CP031699">
    <property type="protein sequence ID" value="QEY23455.1"/>
    <property type="molecule type" value="Genomic_DNA"/>
</dbReference>
<dbReference type="KEGG" id="naq:D0T90_02200"/>